<dbReference type="AlphaFoldDB" id="A0A0H2KHI8"/>
<dbReference type="GO" id="GO:0016787">
    <property type="term" value="F:hydrolase activity"/>
    <property type="evidence" value="ECO:0007669"/>
    <property type="project" value="UniProtKB-KW"/>
</dbReference>
<keyword evidence="3" id="KW-1185">Reference proteome</keyword>
<dbReference type="STRING" id="264251.FB00_20105"/>
<sequence length="278" mass="29606">MAADGWRSRHVDVEGHDVFVRIGPDVPGAVPIVHVHGFAVSGTYLLPTAERLAHRATAVVPDLPGYGRSERWGHTLGIPSLAWALLSLLDALELERVILVGNSMGGPISLEVAHAAPERVAGIVLASPAGGVHNQPFARALTQLARDAGRESPRMARIAVPDYARFGAVNALHLFAELVRFPSLERVIRVPVPTLAVVGTRDPLMPPPRRVHEVGTLAPPHVTIVAIDGAAHAMNFSHPGELAHVIECWLDGREITDDPDQPGVSRVLQIAQGSGPVV</sequence>
<keyword evidence="2" id="KW-0378">Hydrolase</keyword>
<accession>A0A0H2KHI8</accession>
<dbReference type="InterPro" id="IPR029058">
    <property type="entry name" value="AB_hydrolase_fold"/>
</dbReference>
<evidence type="ECO:0000313" key="3">
    <source>
        <dbReference type="Proteomes" id="UP000035265"/>
    </source>
</evidence>
<dbReference type="EMBL" id="JNBQ01000052">
    <property type="protein sequence ID" value="KLN32981.1"/>
    <property type="molecule type" value="Genomic_DNA"/>
</dbReference>
<evidence type="ECO:0000313" key="2">
    <source>
        <dbReference type="EMBL" id="KLN32981.1"/>
    </source>
</evidence>
<comment type="caution">
    <text evidence="2">The sequence shown here is derived from an EMBL/GenBank/DDBJ whole genome shotgun (WGS) entry which is preliminary data.</text>
</comment>
<dbReference type="Pfam" id="PF00561">
    <property type="entry name" value="Abhydrolase_1"/>
    <property type="match status" value="1"/>
</dbReference>
<dbReference type="InterPro" id="IPR050228">
    <property type="entry name" value="Carboxylesterase_BioH"/>
</dbReference>
<feature type="domain" description="AB hydrolase-1" evidence="1">
    <location>
        <begin position="31"/>
        <end position="132"/>
    </location>
</feature>
<dbReference type="PATRIC" id="fig|264251.5.peg.4074"/>
<dbReference type="PANTHER" id="PTHR43194">
    <property type="entry name" value="HYDROLASE ALPHA/BETA FOLD FAMILY"/>
    <property type="match status" value="1"/>
</dbReference>
<reference evidence="2 3" key="1">
    <citation type="submission" date="2014-05" db="EMBL/GenBank/DDBJ databases">
        <title>Cellulosimicrobium funkei U11 genome.</title>
        <authorList>
            <person name="Hu C."/>
            <person name="Gong Y."/>
            <person name="Wan W."/>
            <person name="Jiang M."/>
        </authorList>
    </citation>
    <scope>NUCLEOTIDE SEQUENCE [LARGE SCALE GENOMIC DNA]</scope>
    <source>
        <strain evidence="2 3">U11</strain>
    </source>
</reference>
<dbReference type="InterPro" id="IPR000073">
    <property type="entry name" value="AB_hydrolase_1"/>
</dbReference>
<dbReference type="PANTHER" id="PTHR43194:SF5">
    <property type="entry name" value="PIMELOYL-[ACYL-CARRIER PROTEIN] METHYL ESTER ESTERASE"/>
    <property type="match status" value="1"/>
</dbReference>
<dbReference type="SUPFAM" id="SSF53474">
    <property type="entry name" value="alpha/beta-Hydrolases"/>
    <property type="match status" value="1"/>
</dbReference>
<proteinExistence type="predicted"/>
<dbReference type="Gene3D" id="3.40.50.1820">
    <property type="entry name" value="alpha/beta hydrolase"/>
    <property type="match status" value="1"/>
</dbReference>
<dbReference type="RefSeq" id="WP_047234619.1">
    <property type="nucleotide sequence ID" value="NZ_JNBQ01000052.1"/>
</dbReference>
<dbReference type="Proteomes" id="UP000035265">
    <property type="component" value="Unassembled WGS sequence"/>
</dbReference>
<organism evidence="2 3">
    <name type="scientific">Cellulosimicrobium funkei</name>
    <dbReference type="NCBI Taxonomy" id="264251"/>
    <lineage>
        <taxon>Bacteria</taxon>
        <taxon>Bacillati</taxon>
        <taxon>Actinomycetota</taxon>
        <taxon>Actinomycetes</taxon>
        <taxon>Micrococcales</taxon>
        <taxon>Promicromonosporaceae</taxon>
        <taxon>Cellulosimicrobium</taxon>
    </lineage>
</organism>
<name>A0A0H2KHI8_9MICO</name>
<protein>
    <submittedName>
        <fullName evidence="2">Alpha/beta hydrolase</fullName>
    </submittedName>
</protein>
<gene>
    <name evidence="2" type="ORF">FB00_20105</name>
</gene>
<evidence type="ECO:0000259" key="1">
    <source>
        <dbReference type="Pfam" id="PF00561"/>
    </source>
</evidence>
<dbReference type="PRINTS" id="PR00111">
    <property type="entry name" value="ABHYDROLASE"/>
</dbReference>